<comment type="caution">
    <text evidence="1">The sequence shown here is derived from an EMBL/GenBank/DDBJ whole genome shotgun (WGS) entry which is preliminary data.</text>
</comment>
<dbReference type="EMBL" id="JAYGHG010000004">
    <property type="protein sequence ID" value="MEA5580556.1"/>
    <property type="molecule type" value="Genomic_DNA"/>
</dbReference>
<dbReference type="Proteomes" id="UP001302120">
    <property type="component" value="Unassembled WGS sequence"/>
</dbReference>
<dbReference type="RefSeq" id="WP_323194901.1">
    <property type="nucleotide sequence ID" value="NZ_JAYGHG010000004.1"/>
</dbReference>
<gene>
    <name evidence="1" type="ORF">VB620_04270</name>
</gene>
<keyword evidence="2" id="KW-1185">Reference proteome</keyword>
<organism evidence="1 2">
    <name type="scientific">Nodularia harveyana UHCC-0300</name>
    <dbReference type="NCBI Taxonomy" id="2974287"/>
    <lineage>
        <taxon>Bacteria</taxon>
        <taxon>Bacillati</taxon>
        <taxon>Cyanobacteriota</taxon>
        <taxon>Cyanophyceae</taxon>
        <taxon>Nostocales</taxon>
        <taxon>Nodulariaceae</taxon>
        <taxon>Nodularia</taxon>
    </lineage>
</organism>
<accession>A0ABU5UAK2</accession>
<sequence>MNDKFTLIAAATGGLMLSVALSGILRGEPVTGLENYSMNANQITHVQMVGKKSHNQRNQG</sequence>
<proteinExistence type="predicted"/>
<evidence type="ECO:0000313" key="1">
    <source>
        <dbReference type="EMBL" id="MEA5580556.1"/>
    </source>
</evidence>
<reference evidence="1 2" key="1">
    <citation type="submission" date="2023-12" db="EMBL/GenBank/DDBJ databases">
        <title>Baltic Sea Cyanobacteria.</title>
        <authorList>
            <person name="Delbaje E."/>
            <person name="Fewer D.P."/>
            <person name="Shishido T.K."/>
        </authorList>
    </citation>
    <scope>NUCLEOTIDE SEQUENCE [LARGE SCALE GENOMIC DNA]</scope>
    <source>
        <strain evidence="1 2">UHCC-0300</strain>
    </source>
</reference>
<evidence type="ECO:0000313" key="2">
    <source>
        <dbReference type="Proteomes" id="UP001302120"/>
    </source>
</evidence>
<protein>
    <submittedName>
        <fullName evidence="1">Uncharacterized protein</fullName>
    </submittedName>
</protein>
<name>A0ABU5UAK2_9CYAN</name>